<dbReference type="EMBL" id="JAHQIW010005485">
    <property type="protein sequence ID" value="KAJ1366202.1"/>
    <property type="molecule type" value="Genomic_DNA"/>
</dbReference>
<dbReference type="AlphaFoldDB" id="A0AAD5WDE4"/>
<evidence type="ECO:0000313" key="3">
    <source>
        <dbReference type="EMBL" id="KAJ1366202.1"/>
    </source>
</evidence>
<feature type="coiled-coil region" evidence="1">
    <location>
        <begin position="103"/>
        <end position="189"/>
    </location>
</feature>
<keyword evidence="1" id="KW-0175">Coiled coil</keyword>
<evidence type="ECO:0000256" key="1">
    <source>
        <dbReference type="SAM" id="Coils"/>
    </source>
</evidence>
<sequence length="295" mass="33862">MTAIKCEVDYTEDNKALIPPVEILPDSNNSGTNARAAEDSRGKLDSVAKEDRDSLQLEVIKVPEQWFEPVERKSVGEFEEDLFDTGEKKFCLDGNASETGTEIELLKGKIDSLAQENEDLKLKLSILTGKIKSYFEQDVLLEDERRRNKSLRAEMSFYKALSEEKSRQNDRLSMKIVKLEYDLSSARNQLFTTEIGNKRLVEEGMLLENNIALEHVNYVELSDPPPPTFGHFLEKAPAHIRRRCVGCYRNAVNNANVKYARANTRQTRTRCSQCKKHFCLECYNATHRICDFKRL</sequence>
<evidence type="ECO:0000313" key="4">
    <source>
        <dbReference type="Proteomes" id="UP001196413"/>
    </source>
</evidence>
<name>A0AAD5WDE4_PARTN</name>
<feature type="compositionally biased region" description="Basic and acidic residues" evidence="2">
    <location>
        <begin position="36"/>
        <end position="47"/>
    </location>
</feature>
<gene>
    <name evidence="3" type="ORF">KIN20_026804</name>
</gene>
<evidence type="ECO:0000256" key="2">
    <source>
        <dbReference type="SAM" id="MobiDB-lite"/>
    </source>
</evidence>
<reference evidence="3" key="1">
    <citation type="submission" date="2021-06" db="EMBL/GenBank/DDBJ databases">
        <title>Parelaphostrongylus tenuis whole genome reference sequence.</title>
        <authorList>
            <person name="Garwood T.J."/>
            <person name="Larsen P.A."/>
            <person name="Fountain-Jones N.M."/>
            <person name="Garbe J.R."/>
            <person name="Macchietto M.G."/>
            <person name="Kania S.A."/>
            <person name="Gerhold R.W."/>
            <person name="Richards J.E."/>
            <person name="Wolf T.M."/>
        </authorList>
    </citation>
    <scope>NUCLEOTIDE SEQUENCE</scope>
    <source>
        <strain evidence="3">MNPRO001-30</strain>
        <tissue evidence="3">Meninges</tissue>
    </source>
</reference>
<feature type="region of interest" description="Disordered" evidence="2">
    <location>
        <begin position="21"/>
        <end position="47"/>
    </location>
</feature>
<organism evidence="3 4">
    <name type="scientific">Parelaphostrongylus tenuis</name>
    <name type="common">Meningeal worm</name>
    <dbReference type="NCBI Taxonomy" id="148309"/>
    <lineage>
        <taxon>Eukaryota</taxon>
        <taxon>Metazoa</taxon>
        <taxon>Ecdysozoa</taxon>
        <taxon>Nematoda</taxon>
        <taxon>Chromadorea</taxon>
        <taxon>Rhabditida</taxon>
        <taxon>Rhabditina</taxon>
        <taxon>Rhabditomorpha</taxon>
        <taxon>Strongyloidea</taxon>
        <taxon>Metastrongylidae</taxon>
        <taxon>Parelaphostrongylus</taxon>
    </lineage>
</organism>
<proteinExistence type="predicted"/>
<accession>A0AAD5WDE4</accession>
<comment type="caution">
    <text evidence="3">The sequence shown here is derived from an EMBL/GenBank/DDBJ whole genome shotgun (WGS) entry which is preliminary data.</text>
</comment>
<protein>
    <submittedName>
        <fullName evidence="3">Uncharacterized protein</fullName>
    </submittedName>
</protein>
<dbReference type="Proteomes" id="UP001196413">
    <property type="component" value="Unassembled WGS sequence"/>
</dbReference>
<keyword evidence="4" id="KW-1185">Reference proteome</keyword>